<evidence type="ECO:0000256" key="1">
    <source>
        <dbReference type="ARBA" id="ARBA00006091"/>
    </source>
</evidence>
<feature type="domain" description="tRNA-splicing endonuclease subunit Sen15" evidence="3">
    <location>
        <begin position="14"/>
        <end position="105"/>
    </location>
</feature>
<sequence length="119" mass="13003">MCSSEAQARIASNVFRYLSESSDWWEVESKICDKCSTHYLTGKRSKDAEAMLLVPLSVNLVLDFEAIESILSCLPSVAKVTLALQDGDTNVVFYDVASGIVHPPQQVKTTGDDEASTDN</sequence>
<dbReference type="Pfam" id="PF09631">
    <property type="entry name" value="Sen15"/>
    <property type="match status" value="1"/>
</dbReference>
<comment type="similarity">
    <text evidence="1">Belongs to the SEN15 family.</text>
</comment>
<dbReference type="AlphaFoldDB" id="A0A9D4SZB1"/>
<proteinExistence type="inferred from homology"/>
<accession>A0A9D4SZB1</accession>
<gene>
    <name evidence="4" type="ORF">HPB52_022655</name>
</gene>
<protein>
    <recommendedName>
        <fullName evidence="3">tRNA-splicing endonuclease subunit Sen15 domain-containing protein</fullName>
    </recommendedName>
</protein>
<evidence type="ECO:0000313" key="4">
    <source>
        <dbReference type="EMBL" id="KAH7957773.1"/>
    </source>
</evidence>
<name>A0A9D4SZB1_RHISA</name>
<keyword evidence="2" id="KW-0819">tRNA processing</keyword>
<dbReference type="InterPro" id="IPR036167">
    <property type="entry name" value="tRNA_intron_Endo_cat-like_sf"/>
</dbReference>
<dbReference type="Proteomes" id="UP000821837">
    <property type="component" value="Unassembled WGS sequence"/>
</dbReference>
<evidence type="ECO:0000259" key="3">
    <source>
        <dbReference type="Pfam" id="PF09631"/>
    </source>
</evidence>
<dbReference type="GO" id="GO:0005634">
    <property type="term" value="C:nucleus"/>
    <property type="evidence" value="ECO:0007669"/>
    <property type="project" value="UniProtKB-ARBA"/>
</dbReference>
<reference evidence="4" key="2">
    <citation type="submission" date="2021-09" db="EMBL/GenBank/DDBJ databases">
        <authorList>
            <person name="Jia N."/>
            <person name="Wang J."/>
            <person name="Shi W."/>
            <person name="Du L."/>
            <person name="Sun Y."/>
            <person name="Zhan W."/>
            <person name="Jiang J."/>
            <person name="Wang Q."/>
            <person name="Zhang B."/>
            <person name="Ji P."/>
            <person name="Sakyi L.B."/>
            <person name="Cui X."/>
            <person name="Yuan T."/>
            <person name="Jiang B."/>
            <person name="Yang W."/>
            <person name="Lam T.T.-Y."/>
            <person name="Chang Q."/>
            <person name="Ding S."/>
            <person name="Wang X."/>
            <person name="Zhu J."/>
            <person name="Ruan X."/>
            <person name="Zhao L."/>
            <person name="Wei J."/>
            <person name="Que T."/>
            <person name="Du C."/>
            <person name="Cheng J."/>
            <person name="Dai P."/>
            <person name="Han X."/>
            <person name="Huang E."/>
            <person name="Gao Y."/>
            <person name="Liu J."/>
            <person name="Shao H."/>
            <person name="Ye R."/>
            <person name="Li L."/>
            <person name="Wei W."/>
            <person name="Wang X."/>
            <person name="Wang C."/>
            <person name="Huo Q."/>
            <person name="Li W."/>
            <person name="Guo W."/>
            <person name="Chen H."/>
            <person name="Chen S."/>
            <person name="Zhou L."/>
            <person name="Zhou L."/>
            <person name="Ni X."/>
            <person name="Tian J."/>
            <person name="Zhou Y."/>
            <person name="Sheng Y."/>
            <person name="Liu T."/>
            <person name="Pan Y."/>
            <person name="Xia L."/>
            <person name="Li J."/>
            <person name="Zhao F."/>
            <person name="Cao W."/>
        </authorList>
    </citation>
    <scope>NUCLEOTIDE SEQUENCE</scope>
    <source>
        <strain evidence="4">Rsan-2018</strain>
        <tissue evidence="4">Larvae</tissue>
    </source>
</reference>
<evidence type="ECO:0000256" key="2">
    <source>
        <dbReference type="ARBA" id="ARBA00022694"/>
    </source>
</evidence>
<dbReference type="SUPFAM" id="SSF53032">
    <property type="entry name" value="tRNA-intron endonuclease catalytic domain-like"/>
    <property type="match status" value="1"/>
</dbReference>
<keyword evidence="5" id="KW-1185">Reference proteome</keyword>
<evidence type="ECO:0000313" key="5">
    <source>
        <dbReference type="Proteomes" id="UP000821837"/>
    </source>
</evidence>
<dbReference type="GO" id="GO:0003676">
    <property type="term" value="F:nucleic acid binding"/>
    <property type="evidence" value="ECO:0007669"/>
    <property type="project" value="InterPro"/>
</dbReference>
<dbReference type="Gene3D" id="3.40.1350.10">
    <property type="match status" value="1"/>
</dbReference>
<organism evidence="4 5">
    <name type="scientific">Rhipicephalus sanguineus</name>
    <name type="common">Brown dog tick</name>
    <name type="synonym">Ixodes sanguineus</name>
    <dbReference type="NCBI Taxonomy" id="34632"/>
    <lineage>
        <taxon>Eukaryota</taxon>
        <taxon>Metazoa</taxon>
        <taxon>Ecdysozoa</taxon>
        <taxon>Arthropoda</taxon>
        <taxon>Chelicerata</taxon>
        <taxon>Arachnida</taxon>
        <taxon>Acari</taxon>
        <taxon>Parasitiformes</taxon>
        <taxon>Ixodida</taxon>
        <taxon>Ixodoidea</taxon>
        <taxon>Ixodidae</taxon>
        <taxon>Rhipicephalinae</taxon>
        <taxon>Rhipicephalus</taxon>
        <taxon>Rhipicephalus</taxon>
    </lineage>
</organism>
<reference evidence="4" key="1">
    <citation type="journal article" date="2020" name="Cell">
        <title>Large-Scale Comparative Analyses of Tick Genomes Elucidate Their Genetic Diversity and Vector Capacities.</title>
        <authorList>
            <consortium name="Tick Genome and Microbiome Consortium (TIGMIC)"/>
            <person name="Jia N."/>
            <person name="Wang J."/>
            <person name="Shi W."/>
            <person name="Du L."/>
            <person name="Sun Y."/>
            <person name="Zhan W."/>
            <person name="Jiang J.F."/>
            <person name="Wang Q."/>
            <person name="Zhang B."/>
            <person name="Ji P."/>
            <person name="Bell-Sakyi L."/>
            <person name="Cui X.M."/>
            <person name="Yuan T.T."/>
            <person name="Jiang B.G."/>
            <person name="Yang W.F."/>
            <person name="Lam T.T."/>
            <person name="Chang Q.C."/>
            <person name="Ding S.J."/>
            <person name="Wang X.J."/>
            <person name="Zhu J.G."/>
            <person name="Ruan X.D."/>
            <person name="Zhao L."/>
            <person name="Wei J.T."/>
            <person name="Ye R.Z."/>
            <person name="Que T.C."/>
            <person name="Du C.H."/>
            <person name="Zhou Y.H."/>
            <person name="Cheng J.X."/>
            <person name="Dai P.F."/>
            <person name="Guo W.B."/>
            <person name="Han X.H."/>
            <person name="Huang E.J."/>
            <person name="Li L.F."/>
            <person name="Wei W."/>
            <person name="Gao Y.C."/>
            <person name="Liu J.Z."/>
            <person name="Shao H.Z."/>
            <person name="Wang X."/>
            <person name="Wang C.C."/>
            <person name="Yang T.C."/>
            <person name="Huo Q.B."/>
            <person name="Li W."/>
            <person name="Chen H.Y."/>
            <person name="Chen S.E."/>
            <person name="Zhou L.G."/>
            <person name="Ni X.B."/>
            <person name="Tian J.H."/>
            <person name="Sheng Y."/>
            <person name="Liu T."/>
            <person name="Pan Y.S."/>
            <person name="Xia L.Y."/>
            <person name="Li J."/>
            <person name="Zhao F."/>
            <person name="Cao W.C."/>
        </authorList>
    </citation>
    <scope>NUCLEOTIDE SEQUENCE</scope>
    <source>
        <strain evidence="4">Rsan-2018</strain>
    </source>
</reference>
<dbReference type="InterPro" id="IPR011856">
    <property type="entry name" value="tRNA_endonuc-like_dom_sf"/>
</dbReference>
<dbReference type="GO" id="GO:0006388">
    <property type="term" value="P:tRNA splicing, via endonucleolytic cleavage and ligation"/>
    <property type="evidence" value="ECO:0007669"/>
    <property type="project" value="InterPro"/>
</dbReference>
<dbReference type="PANTHER" id="PTHR28582:SF1">
    <property type="entry name" value="TRNA-SPLICING ENDONUCLEASE SUBUNIT SEN15"/>
    <property type="match status" value="1"/>
</dbReference>
<comment type="caution">
    <text evidence="4">The sequence shown here is derived from an EMBL/GenBank/DDBJ whole genome shotgun (WGS) entry which is preliminary data.</text>
</comment>
<dbReference type="EMBL" id="JABSTV010001250">
    <property type="protein sequence ID" value="KAH7957773.1"/>
    <property type="molecule type" value="Genomic_DNA"/>
</dbReference>
<dbReference type="PANTHER" id="PTHR28582">
    <property type="entry name" value="TRNA-SPLICING ENDONUCLEASE SUBUNIT SEN15"/>
    <property type="match status" value="1"/>
</dbReference>
<dbReference type="InterPro" id="IPR018593">
    <property type="entry name" value="tRNA-endonuc_su_Sen15"/>
</dbReference>